<keyword evidence="5" id="KW-1185">Reference proteome</keyword>
<dbReference type="PANTHER" id="PTHR43479">
    <property type="entry name" value="ACREF/ENVCD OPERON REPRESSOR-RELATED"/>
    <property type="match status" value="1"/>
</dbReference>
<feature type="DNA-binding region" description="H-T-H motif" evidence="2">
    <location>
        <begin position="29"/>
        <end position="48"/>
    </location>
</feature>
<dbReference type="InterPro" id="IPR050624">
    <property type="entry name" value="HTH-type_Tx_Regulator"/>
</dbReference>
<dbReference type="Gene3D" id="1.10.357.10">
    <property type="entry name" value="Tetracycline Repressor, domain 2"/>
    <property type="match status" value="1"/>
</dbReference>
<evidence type="ECO:0000256" key="1">
    <source>
        <dbReference type="ARBA" id="ARBA00023125"/>
    </source>
</evidence>
<feature type="domain" description="HTH tetR-type" evidence="3">
    <location>
        <begin position="6"/>
        <end position="66"/>
    </location>
</feature>
<evidence type="ECO:0000259" key="3">
    <source>
        <dbReference type="PROSITE" id="PS50977"/>
    </source>
</evidence>
<dbReference type="AlphaFoldDB" id="A0A4R1QU91"/>
<keyword evidence="1 2" id="KW-0238">DNA-binding</keyword>
<dbReference type="Proteomes" id="UP000295718">
    <property type="component" value="Unassembled WGS sequence"/>
</dbReference>
<dbReference type="InterPro" id="IPR039532">
    <property type="entry name" value="TetR_C_Firmicutes"/>
</dbReference>
<sequence>MNSAAETAKSKIDQAFYNLYEEKNLEKITITEVTGRAGVYRGTFYYYYKDIYDLFEKLEGEIAKIIRTELPEIIFSFVEGNIAENIRLLEIFYSKYERLLLLFLIKKPSVKLSEQMKEMIKEIVITGFGLEKNSLTEELAAIMEFVASGQQGLLIMWLKSGRKMSTEQLGGIMKICTQHPIEEIMKYAIRLKC</sequence>
<organism evidence="4 5">
    <name type="scientific">Kineothrix alysoides</name>
    <dbReference type="NCBI Taxonomy" id="1469948"/>
    <lineage>
        <taxon>Bacteria</taxon>
        <taxon>Bacillati</taxon>
        <taxon>Bacillota</taxon>
        <taxon>Clostridia</taxon>
        <taxon>Lachnospirales</taxon>
        <taxon>Lachnospiraceae</taxon>
        <taxon>Kineothrix</taxon>
    </lineage>
</organism>
<dbReference type="GO" id="GO:0003677">
    <property type="term" value="F:DNA binding"/>
    <property type="evidence" value="ECO:0007669"/>
    <property type="project" value="UniProtKB-UniRule"/>
</dbReference>
<reference evidence="4 5" key="1">
    <citation type="submission" date="2019-03" db="EMBL/GenBank/DDBJ databases">
        <title>Genomic Encyclopedia of Type Strains, Phase IV (KMG-IV): sequencing the most valuable type-strain genomes for metagenomic binning, comparative biology and taxonomic classification.</title>
        <authorList>
            <person name="Goeker M."/>
        </authorList>
    </citation>
    <scope>NUCLEOTIDE SEQUENCE [LARGE SCALE GENOMIC DNA]</scope>
    <source>
        <strain evidence="4 5">DSM 100556</strain>
    </source>
</reference>
<dbReference type="InterPro" id="IPR009057">
    <property type="entry name" value="Homeodomain-like_sf"/>
</dbReference>
<dbReference type="EMBL" id="SLUO01000011">
    <property type="protein sequence ID" value="TCL56651.1"/>
    <property type="molecule type" value="Genomic_DNA"/>
</dbReference>
<dbReference type="OrthoDB" id="9810250at2"/>
<evidence type="ECO:0000313" key="5">
    <source>
        <dbReference type="Proteomes" id="UP000295718"/>
    </source>
</evidence>
<dbReference type="InterPro" id="IPR001647">
    <property type="entry name" value="HTH_TetR"/>
</dbReference>
<dbReference type="RefSeq" id="WP_031390344.1">
    <property type="nucleotide sequence ID" value="NZ_JPNB01000001.1"/>
</dbReference>
<evidence type="ECO:0000256" key="2">
    <source>
        <dbReference type="PROSITE-ProRule" id="PRU00335"/>
    </source>
</evidence>
<accession>A0A4R1QU91</accession>
<comment type="caution">
    <text evidence="4">The sequence shown here is derived from an EMBL/GenBank/DDBJ whole genome shotgun (WGS) entry which is preliminary data.</text>
</comment>
<protein>
    <submittedName>
        <fullName evidence="4">TetR family transcriptional regulator</fullName>
    </submittedName>
</protein>
<dbReference type="PROSITE" id="PS50977">
    <property type="entry name" value="HTH_TETR_2"/>
    <property type="match status" value="1"/>
</dbReference>
<dbReference type="SUPFAM" id="SSF46689">
    <property type="entry name" value="Homeodomain-like"/>
    <property type="match status" value="1"/>
</dbReference>
<dbReference type="PANTHER" id="PTHR43479:SF11">
    <property type="entry name" value="ACREF_ENVCD OPERON REPRESSOR-RELATED"/>
    <property type="match status" value="1"/>
</dbReference>
<name>A0A4R1QU91_9FIRM</name>
<dbReference type="Pfam" id="PF14278">
    <property type="entry name" value="TetR_C_8"/>
    <property type="match status" value="1"/>
</dbReference>
<evidence type="ECO:0000313" key="4">
    <source>
        <dbReference type="EMBL" id="TCL56651.1"/>
    </source>
</evidence>
<gene>
    <name evidence="4" type="ORF">EDD76_111145</name>
</gene>
<dbReference type="STRING" id="1469948.GCA_000732725_01632"/>
<proteinExistence type="predicted"/>